<evidence type="ECO:0000313" key="8">
    <source>
        <dbReference type="EMBL" id="MDT7043652.1"/>
    </source>
</evidence>
<comment type="function">
    <text evidence="5">This protein is involved in the repair of mismatches in DNA. It is required for dam-dependent methyl-directed DNA mismatch repair. May act as a 'molecular matchmaker', a protein that promotes the formation of a stable complex between two or more DNA-binding proteins in an ATP-dependent manner without itself being part of a final effector complex.</text>
</comment>
<feature type="domain" description="MutL C-terminal dimerisation" evidence="6">
    <location>
        <begin position="423"/>
        <end position="566"/>
    </location>
</feature>
<keyword evidence="8" id="KW-0255">Endonuclease</keyword>
<dbReference type="SUPFAM" id="SSF54211">
    <property type="entry name" value="Ribosomal protein S5 domain 2-like"/>
    <property type="match status" value="1"/>
</dbReference>
<dbReference type="Gene3D" id="3.30.1540.20">
    <property type="entry name" value="MutL, C-terminal domain, dimerisation subdomain"/>
    <property type="match status" value="1"/>
</dbReference>
<gene>
    <name evidence="5 8" type="primary">mutL</name>
    <name evidence="8" type="ORF">PPG34_14950</name>
</gene>
<dbReference type="Pfam" id="PF13589">
    <property type="entry name" value="HATPase_c_3"/>
    <property type="match status" value="1"/>
</dbReference>
<evidence type="ECO:0000259" key="7">
    <source>
        <dbReference type="SMART" id="SM01340"/>
    </source>
</evidence>
<dbReference type="InterPro" id="IPR002099">
    <property type="entry name" value="MutL/Mlh/PMS"/>
</dbReference>
<reference evidence="8 9" key="1">
    <citation type="journal article" date="2023" name="ISME J.">
        <title>Cultivation and genomic characterization of novel and ubiquitous marine nitrite-oxidizing bacteria from the Nitrospirales.</title>
        <authorList>
            <person name="Mueller A.J."/>
            <person name="Daebeler A."/>
            <person name="Herbold C.W."/>
            <person name="Kirkegaard R.H."/>
            <person name="Daims H."/>
        </authorList>
    </citation>
    <scope>NUCLEOTIDE SEQUENCE [LARGE SCALE GENOMIC DNA]</scope>
    <source>
        <strain evidence="8 9">EB</strain>
    </source>
</reference>
<dbReference type="InterPro" id="IPR013507">
    <property type="entry name" value="DNA_mismatch_S5_2-like"/>
</dbReference>
<dbReference type="SUPFAM" id="SSF55874">
    <property type="entry name" value="ATPase domain of HSP90 chaperone/DNA topoisomerase II/histidine kinase"/>
    <property type="match status" value="1"/>
</dbReference>
<evidence type="ECO:0000313" key="9">
    <source>
        <dbReference type="Proteomes" id="UP001250932"/>
    </source>
</evidence>
<proteinExistence type="inferred from homology"/>
<evidence type="ECO:0000259" key="6">
    <source>
        <dbReference type="SMART" id="SM00853"/>
    </source>
</evidence>
<dbReference type="InterPro" id="IPR042120">
    <property type="entry name" value="MutL_C_dimsub"/>
</dbReference>
<evidence type="ECO:0000256" key="1">
    <source>
        <dbReference type="ARBA" id="ARBA00006082"/>
    </source>
</evidence>
<organism evidence="8 9">
    <name type="scientific">Candidatus Nitronereus thalassa</name>
    <dbReference type="NCBI Taxonomy" id="3020898"/>
    <lineage>
        <taxon>Bacteria</taxon>
        <taxon>Pseudomonadati</taxon>
        <taxon>Nitrospirota</taxon>
        <taxon>Nitrospiria</taxon>
        <taxon>Nitrospirales</taxon>
        <taxon>Nitrospiraceae</taxon>
        <taxon>Candidatus Nitronereus</taxon>
    </lineage>
</organism>
<comment type="similarity">
    <text evidence="1 5">Belongs to the DNA mismatch repair MutL/HexB family.</text>
</comment>
<dbReference type="RefSeq" id="WP_313834217.1">
    <property type="nucleotide sequence ID" value="NZ_JAQOUE010000001.1"/>
</dbReference>
<comment type="caution">
    <text evidence="8">The sequence shown here is derived from an EMBL/GenBank/DDBJ whole genome shotgun (WGS) entry which is preliminary data.</text>
</comment>
<dbReference type="HAMAP" id="MF_00149">
    <property type="entry name" value="DNA_mis_repair"/>
    <property type="match status" value="1"/>
</dbReference>
<dbReference type="CDD" id="cd16926">
    <property type="entry name" value="HATPase_MutL-MLH-PMS-like"/>
    <property type="match status" value="1"/>
</dbReference>
<dbReference type="InterPro" id="IPR038973">
    <property type="entry name" value="MutL/Mlh/Pms-like"/>
</dbReference>
<keyword evidence="4 5" id="KW-0234">DNA repair</keyword>
<evidence type="ECO:0000256" key="2">
    <source>
        <dbReference type="ARBA" id="ARBA00021975"/>
    </source>
</evidence>
<dbReference type="Gene3D" id="3.30.565.10">
    <property type="entry name" value="Histidine kinase-like ATPase, C-terminal domain"/>
    <property type="match status" value="1"/>
</dbReference>
<dbReference type="InterPro" id="IPR036890">
    <property type="entry name" value="HATPase_C_sf"/>
</dbReference>
<sequence length="609" mass="67732">MTRSPDTKIRVLPDSVSCQIAAGEIVDRPASVVKELLDNSLDAGSSMIAIDVVEGGKRLIRVTDNGEGMTRADAQMACQRFATSKLSNVSDLLNIATYGFRGEALPSIASVSKFSLLTGKRGESVGTQLIADGGPVSSMKEQACPPGTRIDVAELFYNTPGRQKFLKSTPTEFSHICHVVQQAALASPGTQFRLTHNDNVVFDFPAVDSLQDRLLQLYGTRVMDQMLPLDFERGGLKVEGVTINPYHARTSRSPQEMFVNGRVIKNTTISHAIYEAYGSFLPKGRHPVFALFLTIDPAVVDVNVHPAKREVKFSAPDMVHRVVKEAVRRPLQRKSAMQPVDDLEGYRRGQPSNPRAYGDQQHFEQDVLRMNPSEFVRANTETGTSSATPEDRVTLFSHETLQSDHIGEAKASYLLEPDFTVRVLGQISHTYIVAQVGEEFHVVDQHTVHERVLFERLWRSWVEKTVQSQSLLIPEPIELQPHTAALLQSALPELSSLGLEMEPFGETTFVIRSVSALLGPMDYAALVQDLVEDLTEWKSLDSIEKRVRPILASMACQGAVQAGRAMAEPEMKLVLEDWVQEGFPMTCPHGRRVTMRFSMDELHKIFRRI</sequence>
<dbReference type="EMBL" id="JAQOUE010000001">
    <property type="protein sequence ID" value="MDT7043652.1"/>
    <property type="molecule type" value="Genomic_DNA"/>
</dbReference>
<evidence type="ECO:0000256" key="3">
    <source>
        <dbReference type="ARBA" id="ARBA00022763"/>
    </source>
</evidence>
<evidence type="ECO:0000256" key="4">
    <source>
        <dbReference type="ARBA" id="ARBA00023204"/>
    </source>
</evidence>
<dbReference type="Pfam" id="PF08676">
    <property type="entry name" value="MutL_C"/>
    <property type="match status" value="1"/>
</dbReference>
<dbReference type="Pfam" id="PF01119">
    <property type="entry name" value="DNA_mis_repair"/>
    <property type="match status" value="1"/>
</dbReference>
<dbReference type="PANTHER" id="PTHR10073">
    <property type="entry name" value="DNA MISMATCH REPAIR PROTEIN MLH, PMS, MUTL"/>
    <property type="match status" value="1"/>
</dbReference>
<dbReference type="InterPro" id="IPR042121">
    <property type="entry name" value="MutL_C_regsub"/>
</dbReference>
<keyword evidence="3 5" id="KW-0227">DNA damage</keyword>
<dbReference type="SMART" id="SM00853">
    <property type="entry name" value="MutL_C"/>
    <property type="match status" value="1"/>
</dbReference>
<dbReference type="InterPro" id="IPR014762">
    <property type="entry name" value="DNA_mismatch_repair_CS"/>
</dbReference>
<dbReference type="InterPro" id="IPR014721">
    <property type="entry name" value="Ribsml_uS5_D2-typ_fold_subgr"/>
</dbReference>
<accession>A0ABU3KBE5</accession>
<dbReference type="Gene3D" id="3.30.1370.100">
    <property type="entry name" value="MutL, C-terminal domain, regulatory subdomain"/>
    <property type="match status" value="1"/>
</dbReference>
<dbReference type="Gene3D" id="3.30.230.10">
    <property type="match status" value="1"/>
</dbReference>
<keyword evidence="9" id="KW-1185">Reference proteome</keyword>
<keyword evidence="8" id="KW-0378">Hydrolase</keyword>
<protein>
    <recommendedName>
        <fullName evidence="2 5">DNA mismatch repair protein MutL</fullName>
    </recommendedName>
</protein>
<evidence type="ECO:0000256" key="5">
    <source>
        <dbReference type="HAMAP-Rule" id="MF_00149"/>
    </source>
</evidence>
<keyword evidence="8" id="KW-0540">Nuclease</keyword>
<dbReference type="Proteomes" id="UP001250932">
    <property type="component" value="Unassembled WGS sequence"/>
</dbReference>
<dbReference type="InterPro" id="IPR037198">
    <property type="entry name" value="MutL_C_sf"/>
</dbReference>
<dbReference type="PROSITE" id="PS00058">
    <property type="entry name" value="DNA_MISMATCH_REPAIR_1"/>
    <property type="match status" value="1"/>
</dbReference>
<dbReference type="GO" id="GO:0004519">
    <property type="term" value="F:endonuclease activity"/>
    <property type="evidence" value="ECO:0007669"/>
    <property type="project" value="UniProtKB-KW"/>
</dbReference>
<name>A0ABU3KBE5_9BACT</name>
<dbReference type="InterPro" id="IPR014790">
    <property type="entry name" value="MutL_C"/>
</dbReference>
<dbReference type="InterPro" id="IPR020667">
    <property type="entry name" value="DNA_mismatch_repair_MutL"/>
</dbReference>
<dbReference type="SMART" id="SM01340">
    <property type="entry name" value="DNA_mis_repair"/>
    <property type="match status" value="1"/>
</dbReference>
<dbReference type="NCBIfam" id="TIGR00585">
    <property type="entry name" value="mutl"/>
    <property type="match status" value="1"/>
</dbReference>
<feature type="domain" description="DNA mismatch repair protein S5" evidence="7">
    <location>
        <begin position="214"/>
        <end position="332"/>
    </location>
</feature>
<dbReference type="PANTHER" id="PTHR10073:SF12">
    <property type="entry name" value="DNA MISMATCH REPAIR PROTEIN MLH1"/>
    <property type="match status" value="1"/>
</dbReference>
<dbReference type="InterPro" id="IPR020568">
    <property type="entry name" value="Ribosomal_Su5_D2-typ_SF"/>
</dbReference>
<dbReference type="CDD" id="cd00782">
    <property type="entry name" value="MutL_Trans"/>
    <property type="match status" value="1"/>
</dbReference>
<dbReference type="SUPFAM" id="SSF118116">
    <property type="entry name" value="DNA mismatch repair protein MutL"/>
    <property type="match status" value="1"/>
</dbReference>